<feature type="binding site" evidence="4">
    <location>
        <position position="49"/>
    </location>
    <ligand>
        <name>substrate</name>
    </ligand>
</feature>
<proteinExistence type="inferred from homology"/>
<dbReference type="OrthoDB" id="9801938at2"/>
<dbReference type="InterPro" id="IPR002698">
    <property type="entry name" value="FTHF_cligase"/>
</dbReference>
<dbReference type="GO" id="GO:0005524">
    <property type="term" value="F:ATP binding"/>
    <property type="evidence" value="ECO:0007669"/>
    <property type="project" value="UniProtKB-KW"/>
</dbReference>
<dbReference type="EC" id="6.3.3.2" evidence="5"/>
<protein>
    <recommendedName>
        <fullName evidence="5">5-formyltetrahydrofolate cyclo-ligase</fullName>
        <ecNumber evidence="5">6.3.3.2</ecNumber>
    </recommendedName>
</protein>
<dbReference type="Proteomes" id="UP000204391">
    <property type="component" value="Chromosome"/>
</dbReference>
<dbReference type="EMBL" id="CP022437">
    <property type="protein sequence ID" value="ASN05230.1"/>
    <property type="molecule type" value="Genomic_DNA"/>
</dbReference>
<dbReference type="NCBIfam" id="TIGR02727">
    <property type="entry name" value="MTHFS_bact"/>
    <property type="match status" value="1"/>
</dbReference>
<dbReference type="PANTHER" id="PTHR23407:SF1">
    <property type="entry name" value="5-FORMYLTETRAHYDROFOLATE CYCLO-LIGASE"/>
    <property type="match status" value="1"/>
</dbReference>
<accession>A0A221MC92</accession>
<comment type="cofactor">
    <cofactor evidence="5">
        <name>Mg(2+)</name>
        <dbReference type="ChEBI" id="CHEBI:18420"/>
    </cofactor>
</comment>
<dbReference type="PANTHER" id="PTHR23407">
    <property type="entry name" value="ATPASE INHIBITOR/5-FORMYLTETRAHYDROFOLATE CYCLO-LIGASE"/>
    <property type="match status" value="1"/>
</dbReference>
<evidence type="ECO:0000256" key="1">
    <source>
        <dbReference type="ARBA" id="ARBA00010638"/>
    </source>
</evidence>
<feature type="binding site" evidence="4">
    <location>
        <position position="54"/>
    </location>
    <ligand>
        <name>substrate</name>
    </ligand>
</feature>
<keyword evidence="3 4" id="KW-0067">ATP-binding</keyword>
<dbReference type="GO" id="GO:0030272">
    <property type="term" value="F:5-formyltetrahydrofolate cyclo-ligase activity"/>
    <property type="evidence" value="ECO:0007669"/>
    <property type="project" value="UniProtKB-EC"/>
</dbReference>
<name>A0A221MC92_9BACI</name>
<dbReference type="GO" id="GO:0009396">
    <property type="term" value="P:folic acid-containing compound biosynthetic process"/>
    <property type="evidence" value="ECO:0007669"/>
    <property type="project" value="TreeGrafter"/>
</dbReference>
<dbReference type="Gene3D" id="3.40.50.10420">
    <property type="entry name" value="NagB/RpiA/CoA transferase-like"/>
    <property type="match status" value="1"/>
</dbReference>
<reference evidence="6 7" key="1">
    <citation type="journal article" date="2003" name="Int. J. Syst. Evol. Microbiol.">
        <title>Virgibacillus carmonensis sp. nov., Virgibacillus necropolis sp. nov. and Virgibacillus picturae sp. nov., three novel species isolated from deteriorated mural paintings, transfer of the species of the genus salibacillus to Virgibacillus, as Virgibacillus marismortui comb. nov. and Virgibacillus salexigens comb. nov., and emended description of the genus Virgibacillus.</title>
        <authorList>
            <person name="Heyrman J."/>
            <person name="Logan N.A."/>
            <person name="Busse H.J."/>
            <person name="Balcaen A."/>
            <person name="Lebbe L."/>
            <person name="Rodriguez-Diaz M."/>
            <person name="Swings J."/>
            <person name="De Vos P."/>
        </authorList>
    </citation>
    <scope>NUCLEOTIDE SEQUENCE [LARGE SCALE GENOMIC DNA]</scope>
    <source>
        <strain evidence="6 7">LMG 19488</strain>
    </source>
</reference>
<evidence type="ECO:0000256" key="2">
    <source>
        <dbReference type="ARBA" id="ARBA00022741"/>
    </source>
</evidence>
<dbReference type="SUPFAM" id="SSF100950">
    <property type="entry name" value="NagB/RpiA/CoA transferase-like"/>
    <property type="match status" value="1"/>
</dbReference>
<keyword evidence="5" id="KW-0460">Magnesium</keyword>
<dbReference type="InterPro" id="IPR024185">
    <property type="entry name" value="FTHF_cligase-like_sf"/>
</dbReference>
<keyword evidence="7" id="KW-1185">Reference proteome</keyword>
<dbReference type="GO" id="GO:0046872">
    <property type="term" value="F:metal ion binding"/>
    <property type="evidence" value="ECO:0007669"/>
    <property type="project" value="UniProtKB-KW"/>
</dbReference>
<dbReference type="KEGG" id="vne:CFK40_09495"/>
<feature type="binding site" evidence="4">
    <location>
        <begin position="3"/>
        <end position="7"/>
    </location>
    <ligand>
        <name>ATP</name>
        <dbReference type="ChEBI" id="CHEBI:30616"/>
    </ligand>
</feature>
<dbReference type="Pfam" id="PF01812">
    <property type="entry name" value="5-FTHF_cyc-lig"/>
    <property type="match status" value="1"/>
</dbReference>
<keyword evidence="2 4" id="KW-0547">Nucleotide-binding</keyword>
<organism evidence="6 7">
    <name type="scientific">Virgibacillus necropolis</name>
    <dbReference type="NCBI Taxonomy" id="163877"/>
    <lineage>
        <taxon>Bacteria</taxon>
        <taxon>Bacillati</taxon>
        <taxon>Bacillota</taxon>
        <taxon>Bacilli</taxon>
        <taxon>Bacillales</taxon>
        <taxon>Bacillaceae</taxon>
        <taxon>Virgibacillus</taxon>
    </lineage>
</organism>
<dbReference type="InterPro" id="IPR037171">
    <property type="entry name" value="NagB/RpiA_transferase-like"/>
</dbReference>
<keyword evidence="5" id="KW-0479">Metal-binding</keyword>
<keyword evidence="6" id="KW-0436">Ligase</keyword>
<comment type="catalytic activity">
    <reaction evidence="5">
        <text>(6S)-5-formyl-5,6,7,8-tetrahydrofolate + ATP = (6R)-5,10-methenyltetrahydrofolate + ADP + phosphate</text>
        <dbReference type="Rhea" id="RHEA:10488"/>
        <dbReference type="ChEBI" id="CHEBI:30616"/>
        <dbReference type="ChEBI" id="CHEBI:43474"/>
        <dbReference type="ChEBI" id="CHEBI:57455"/>
        <dbReference type="ChEBI" id="CHEBI:57457"/>
        <dbReference type="ChEBI" id="CHEBI:456216"/>
        <dbReference type="EC" id="6.3.3.2"/>
    </reaction>
</comment>
<gene>
    <name evidence="6" type="ORF">CFK40_09495</name>
</gene>
<comment type="similarity">
    <text evidence="1 5">Belongs to the 5-formyltetrahydrofolate cyclo-ligase family.</text>
</comment>
<evidence type="ECO:0000256" key="5">
    <source>
        <dbReference type="RuleBase" id="RU361279"/>
    </source>
</evidence>
<evidence type="ECO:0000256" key="4">
    <source>
        <dbReference type="PIRSR" id="PIRSR006806-1"/>
    </source>
</evidence>
<sequence>MNKSELRNKAITYLKSLSDEEKLAVEGKITNQLIQSDLWKKSSSIGITISQGFEWNTKTIIDTAWKEDKQVSVPKCDPSIKALTFYQLKTYEQLEVVYYNLKEPDPSISKFIEKNQLDLLIVPGLVFDQKGYRIGFGGGYYDRFLKDFSNTTVSLVSNDQLTQEIPREEFDLPVDYIVTETGIY</sequence>
<evidence type="ECO:0000256" key="3">
    <source>
        <dbReference type="ARBA" id="ARBA00022840"/>
    </source>
</evidence>
<dbReference type="GO" id="GO:0035999">
    <property type="term" value="P:tetrahydrofolate interconversion"/>
    <property type="evidence" value="ECO:0007669"/>
    <property type="project" value="TreeGrafter"/>
</dbReference>
<feature type="binding site" evidence="4">
    <location>
        <begin position="133"/>
        <end position="141"/>
    </location>
    <ligand>
        <name>ATP</name>
        <dbReference type="ChEBI" id="CHEBI:30616"/>
    </ligand>
</feature>
<evidence type="ECO:0000313" key="6">
    <source>
        <dbReference type="EMBL" id="ASN05230.1"/>
    </source>
</evidence>
<evidence type="ECO:0000313" key="7">
    <source>
        <dbReference type="Proteomes" id="UP000204391"/>
    </source>
</evidence>
<dbReference type="RefSeq" id="WP_089532080.1">
    <property type="nucleotide sequence ID" value="NZ_CP022437.1"/>
</dbReference>
<dbReference type="PIRSF" id="PIRSF006806">
    <property type="entry name" value="FTHF_cligase"/>
    <property type="match status" value="1"/>
</dbReference>
<dbReference type="AlphaFoldDB" id="A0A221MC92"/>